<gene>
    <name evidence="2" type="ORF">ACFQ3T_18150</name>
</gene>
<keyword evidence="1" id="KW-1133">Transmembrane helix</keyword>
<keyword evidence="1" id="KW-0812">Transmembrane</keyword>
<keyword evidence="1" id="KW-0472">Membrane</keyword>
<evidence type="ECO:0000313" key="2">
    <source>
        <dbReference type="EMBL" id="MFD1149057.1"/>
    </source>
</evidence>
<evidence type="ECO:0000256" key="1">
    <source>
        <dbReference type="SAM" id="Phobius"/>
    </source>
</evidence>
<accession>A0ABW3QW67</accession>
<comment type="caution">
    <text evidence="2">The sequence shown here is derived from an EMBL/GenBank/DDBJ whole genome shotgun (WGS) entry which is preliminary data.</text>
</comment>
<organism evidence="2 3">
    <name type="scientific">Saccharothrix hoggarensis</name>
    <dbReference type="NCBI Taxonomy" id="913853"/>
    <lineage>
        <taxon>Bacteria</taxon>
        <taxon>Bacillati</taxon>
        <taxon>Actinomycetota</taxon>
        <taxon>Actinomycetes</taxon>
        <taxon>Pseudonocardiales</taxon>
        <taxon>Pseudonocardiaceae</taxon>
        <taxon>Saccharothrix</taxon>
    </lineage>
</organism>
<feature type="transmembrane region" description="Helical" evidence="1">
    <location>
        <begin position="30"/>
        <end position="47"/>
    </location>
</feature>
<keyword evidence="3" id="KW-1185">Reference proteome</keyword>
<sequence>MKFLLPLLGIAVGVAAVVYGEADDSPGLQGLGALLVIGSIVVIVRAVRATRRAR</sequence>
<protein>
    <recommendedName>
        <fullName evidence="4">MYXO-CTERM domain-containing protein</fullName>
    </recommendedName>
</protein>
<reference evidence="3" key="1">
    <citation type="journal article" date="2019" name="Int. J. Syst. Evol. Microbiol.">
        <title>The Global Catalogue of Microorganisms (GCM) 10K type strain sequencing project: providing services to taxonomists for standard genome sequencing and annotation.</title>
        <authorList>
            <consortium name="The Broad Institute Genomics Platform"/>
            <consortium name="The Broad Institute Genome Sequencing Center for Infectious Disease"/>
            <person name="Wu L."/>
            <person name="Ma J."/>
        </authorList>
    </citation>
    <scope>NUCLEOTIDE SEQUENCE [LARGE SCALE GENOMIC DNA]</scope>
    <source>
        <strain evidence="3">CCUG 60214</strain>
    </source>
</reference>
<dbReference type="Proteomes" id="UP001597168">
    <property type="component" value="Unassembled WGS sequence"/>
</dbReference>
<evidence type="ECO:0000313" key="3">
    <source>
        <dbReference type="Proteomes" id="UP001597168"/>
    </source>
</evidence>
<dbReference type="EMBL" id="JBHTLK010000089">
    <property type="protein sequence ID" value="MFD1149057.1"/>
    <property type="molecule type" value="Genomic_DNA"/>
</dbReference>
<proteinExistence type="predicted"/>
<name>A0ABW3QW67_9PSEU</name>
<evidence type="ECO:0008006" key="4">
    <source>
        <dbReference type="Google" id="ProtNLM"/>
    </source>
</evidence>
<dbReference type="RefSeq" id="WP_380724472.1">
    <property type="nucleotide sequence ID" value="NZ_JBHTLK010000089.1"/>
</dbReference>